<dbReference type="InterPro" id="IPR050478">
    <property type="entry name" value="Ethylene_sulfur-biosynth"/>
</dbReference>
<keyword evidence="3" id="KW-0808">Transferase</keyword>
<reference evidence="3 4" key="1">
    <citation type="submission" date="2019-03" db="EMBL/GenBank/DDBJ databases">
        <title>Sequencing 25 genomes of Wallemia mellicola.</title>
        <authorList>
            <person name="Gostincar C."/>
        </authorList>
    </citation>
    <scope>NUCLEOTIDE SEQUENCE [LARGE SCALE GENOMIC DNA]</scope>
    <source>
        <strain evidence="3 4">EXF-757</strain>
    </source>
</reference>
<dbReference type="SUPFAM" id="SSF53383">
    <property type="entry name" value="PLP-dependent transferases"/>
    <property type="match status" value="1"/>
</dbReference>
<evidence type="ECO:0000259" key="2">
    <source>
        <dbReference type="Pfam" id="PF00155"/>
    </source>
</evidence>
<evidence type="ECO:0000313" key="4">
    <source>
        <dbReference type="Proteomes" id="UP000310708"/>
    </source>
</evidence>
<sequence>MSGEVKELETIVNEKLNVVESRDQEVPLSKRGMDNYNRVAGRMGAFEKLMADMLSSYDADKNPEGIINLGVAESGLMADEDRLIEYYNTHFKLRGFDLTYGNSLGTSIELGNAMADFFNRILSPVKPIRRGDIVVGVGMSAVISQLSWYICERGEGMLIGAPYYNGFDADLTAQSQVVPVEVQFRDSVDPLSVTALEDFERVLLESEKKGTKIRALLVSSPQNPLGWIISRETLIAYGKFSQKYNIHFICDEIYALSTFKSKDVPSPPEFISAASINWEEHGVDSSRVHILVGASKDFASNGLRVGGLISQYNRDLISALATSAILMKLSSPSDILWRTLLADEKFMDWYIPENQRRLSDSYNFATDWCKRLGIPYEKACAGFFFLIDLRGYFPTRNAAGDILDSDEKRLQELSSRLVANKVLLNPGTSYHHRVLGMFRLTHTLYPSVQETGLARVEKTLKEIRSGNV</sequence>
<dbReference type="InterPro" id="IPR015424">
    <property type="entry name" value="PyrdxlP-dep_Trfase"/>
</dbReference>
<gene>
    <name evidence="3" type="ORF">E3Q01_00303</name>
</gene>
<dbReference type="EMBL" id="SPRX01000002">
    <property type="protein sequence ID" value="TIC69739.1"/>
    <property type="molecule type" value="Genomic_DNA"/>
</dbReference>
<keyword evidence="1" id="KW-0663">Pyridoxal phosphate</keyword>
<dbReference type="Proteomes" id="UP000310708">
    <property type="component" value="Unassembled WGS sequence"/>
</dbReference>
<comment type="caution">
    <text evidence="3">The sequence shown here is derived from an EMBL/GenBank/DDBJ whole genome shotgun (WGS) entry which is preliminary data.</text>
</comment>
<dbReference type="Gene3D" id="3.40.640.10">
    <property type="entry name" value="Type I PLP-dependent aspartate aminotransferase-like (Major domain)"/>
    <property type="match status" value="1"/>
</dbReference>
<feature type="domain" description="Aminotransferase class I/classII large" evidence="2">
    <location>
        <begin position="107"/>
        <end position="441"/>
    </location>
</feature>
<dbReference type="CDD" id="cd00609">
    <property type="entry name" value="AAT_like"/>
    <property type="match status" value="1"/>
</dbReference>
<dbReference type="InterPro" id="IPR004839">
    <property type="entry name" value="Aminotransferase_I/II_large"/>
</dbReference>
<proteinExistence type="predicted"/>
<dbReference type="AlphaFoldDB" id="A0A4T0TWL5"/>
<dbReference type="GO" id="GO:0030170">
    <property type="term" value="F:pyridoxal phosphate binding"/>
    <property type="evidence" value="ECO:0007669"/>
    <property type="project" value="InterPro"/>
</dbReference>
<evidence type="ECO:0000313" key="3">
    <source>
        <dbReference type="EMBL" id="TIC69739.1"/>
    </source>
</evidence>
<dbReference type="PANTHER" id="PTHR43795:SF39">
    <property type="entry name" value="AMINOTRANSFERASE CLASS I_CLASSII DOMAIN-CONTAINING PROTEIN"/>
    <property type="match status" value="1"/>
</dbReference>
<evidence type="ECO:0000256" key="1">
    <source>
        <dbReference type="ARBA" id="ARBA00022898"/>
    </source>
</evidence>
<organism evidence="3 4">
    <name type="scientific">Wallemia mellicola</name>
    <dbReference type="NCBI Taxonomy" id="1708541"/>
    <lineage>
        <taxon>Eukaryota</taxon>
        <taxon>Fungi</taxon>
        <taxon>Dikarya</taxon>
        <taxon>Basidiomycota</taxon>
        <taxon>Wallemiomycotina</taxon>
        <taxon>Wallemiomycetes</taxon>
        <taxon>Wallemiales</taxon>
        <taxon>Wallemiaceae</taxon>
        <taxon>Wallemia</taxon>
    </lineage>
</organism>
<dbReference type="Pfam" id="PF00155">
    <property type="entry name" value="Aminotran_1_2"/>
    <property type="match status" value="1"/>
</dbReference>
<dbReference type="InterPro" id="IPR015421">
    <property type="entry name" value="PyrdxlP-dep_Trfase_major"/>
</dbReference>
<protein>
    <submittedName>
        <fullName evidence="3">PLP-dependent transferase</fullName>
    </submittedName>
</protein>
<dbReference type="PRINTS" id="PR00753">
    <property type="entry name" value="ACCSYNTHASE"/>
</dbReference>
<dbReference type="PANTHER" id="PTHR43795">
    <property type="entry name" value="BIFUNCTIONAL ASPARTATE AMINOTRANSFERASE AND GLUTAMATE/ASPARTATE-PREPHENATE AMINOTRANSFERASE-RELATED"/>
    <property type="match status" value="1"/>
</dbReference>
<dbReference type="InterPro" id="IPR015422">
    <property type="entry name" value="PyrdxlP-dep_Trfase_small"/>
</dbReference>
<dbReference type="Gene3D" id="3.90.1150.10">
    <property type="entry name" value="Aspartate Aminotransferase, domain 1"/>
    <property type="match status" value="1"/>
</dbReference>
<dbReference type="GO" id="GO:0008483">
    <property type="term" value="F:transaminase activity"/>
    <property type="evidence" value="ECO:0007669"/>
    <property type="project" value="TreeGrafter"/>
</dbReference>
<dbReference type="GO" id="GO:0006520">
    <property type="term" value="P:amino acid metabolic process"/>
    <property type="evidence" value="ECO:0007669"/>
    <property type="project" value="TreeGrafter"/>
</dbReference>
<name>A0A4T0TWL5_9BASI</name>
<accession>A0A4T0TWL5</accession>